<dbReference type="AlphaFoldDB" id="A0A4Y8RHD1"/>
<comment type="function">
    <text evidence="2">Catalyzes the epimerization of the C3' and C5'positions of dTDP-6-deoxy-D-xylo-4-hexulose, forming dTDP-6-deoxy-L-lyxo-4-hexulose.</text>
</comment>
<dbReference type="EMBL" id="SOZD01000004">
    <property type="protein sequence ID" value="TFF21901.1"/>
    <property type="molecule type" value="Genomic_DNA"/>
</dbReference>
<evidence type="ECO:0000313" key="10">
    <source>
        <dbReference type="Proteomes" id="UP000298179"/>
    </source>
</evidence>
<dbReference type="GO" id="GO:0019305">
    <property type="term" value="P:dTDP-rhamnose biosynthetic process"/>
    <property type="evidence" value="ECO:0007669"/>
    <property type="project" value="TreeGrafter"/>
</dbReference>
<name>A0A4Y8RHD1_9HYPH</name>
<dbReference type="Proteomes" id="UP000298179">
    <property type="component" value="Unassembled WGS sequence"/>
</dbReference>
<evidence type="ECO:0000256" key="5">
    <source>
        <dbReference type="ARBA" id="ARBA00029758"/>
    </source>
</evidence>
<evidence type="ECO:0000256" key="2">
    <source>
        <dbReference type="ARBA" id="ARBA00001997"/>
    </source>
</evidence>
<evidence type="ECO:0000256" key="1">
    <source>
        <dbReference type="ARBA" id="ARBA00001298"/>
    </source>
</evidence>
<dbReference type="GO" id="GO:0008830">
    <property type="term" value="F:dTDP-4-dehydrorhamnose 3,5-epimerase activity"/>
    <property type="evidence" value="ECO:0007669"/>
    <property type="project" value="UniProtKB-EC"/>
</dbReference>
<evidence type="ECO:0000256" key="4">
    <source>
        <dbReference type="ARBA" id="ARBA00019595"/>
    </source>
</evidence>
<dbReference type="InterPro" id="IPR000888">
    <property type="entry name" value="RmlC-like"/>
</dbReference>
<reference evidence="9 10" key="1">
    <citation type="submission" date="2019-03" db="EMBL/GenBank/DDBJ databases">
        <title>Jiella endophytica sp. nov., a novel endophytic bacterium isolated from root of Ficus microcarpa Linn. f.</title>
        <authorList>
            <person name="Tuo L."/>
        </authorList>
    </citation>
    <scope>NUCLEOTIDE SEQUENCE [LARGE SCALE GENOMIC DNA]</scope>
    <source>
        <strain evidence="9 10">CBS5Q-3</strain>
    </source>
</reference>
<dbReference type="EC" id="5.1.3.13" evidence="3"/>
<evidence type="ECO:0000256" key="7">
    <source>
        <dbReference type="ARBA" id="ARBA00033311"/>
    </source>
</evidence>
<comment type="catalytic activity">
    <reaction evidence="1">
        <text>dTDP-4-dehydro-6-deoxy-alpha-D-glucose = dTDP-4-dehydro-beta-L-rhamnose</text>
        <dbReference type="Rhea" id="RHEA:16969"/>
        <dbReference type="ChEBI" id="CHEBI:57649"/>
        <dbReference type="ChEBI" id="CHEBI:62830"/>
        <dbReference type="EC" id="5.1.3.13"/>
    </reaction>
</comment>
<evidence type="ECO:0000256" key="8">
    <source>
        <dbReference type="PIRSR" id="PIRSR600888-3"/>
    </source>
</evidence>
<sequence length="211" mass="23702">MNWAACRARVALVTVAHSNRGSGRLRVIETAIEGCLLLETAIFEDTRGWFLETYRQSPIGAVLGRPHRFSQGNHSRSKPGVLRGFHTEPWDKFVYVSRGMALCVVADTRPDSPTFGKTARFLLGDPPHHRHRVFLQKGLSNAFYCFTEVDYLNDVSEEFDPNNRGGVLWSDPFLGVEWPTAEPILSEKDALLPTLKELYPDHPVFAVGLHA</sequence>
<protein>
    <recommendedName>
        <fullName evidence="4">dTDP-4-dehydrorhamnose 3,5-epimerase</fullName>
        <ecNumber evidence="3">5.1.3.13</ecNumber>
    </recommendedName>
    <alternativeName>
        <fullName evidence="6">Thymidine diphospho-4-keto-rhamnose 3,5-epimerase</fullName>
    </alternativeName>
    <alternativeName>
        <fullName evidence="5">dTDP-4-keto-6-deoxyglucose 3,5-epimerase</fullName>
    </alternativeName>
    <alternativeName>
        <fullName evidence="7">dTDP-6-deoxy-D-xylo-4-hexulose 3,5-epimerase</fullName>
    </alternativeName>
</protein>
<evidence type="ECO:0000313" key="9">
    <source>
        <dbReference type="EMBL" id="TFF21901.1"/>
    </source>
</evidence>
<dbReference type="GO" id="GO:0000271">
    <property type="term" value="P:polysaccharide biosynthetic process"/>
    <property type="evidence" value="ECO:0007669"/>
    <property type="project" value="TreeGrafter"/>
</dbReference>
<dbReference type="Pfam" id="PF00908">
    <property type="entry name" value="dTDP_sugar_isom"/>
    <property type="match status" value="1"/>
</dbReference>
<dbReference type="PANTHER" id="PTHR21047:SF2">
    <property type="entry name" value="THYMIDINE DIPHOSPHO-4-KETO-RHAMNOSE 3,5-EPIMERASE"/>
    <property type="match status" value="1"/>
</dbReference>
<accession>A0A4Y8RHD1</accession>
<dbReference type="InterPro" id="IPR011051">
    <property type="entry name" value="RmlC_Cupin_sf"/>
</dbReference>
<dbReference type="InterPro" id="IPR014710">
    <property type="entry name" value="RmlC-like_jellyroll"/>
</dbReference>
<organism evidence="9 10">
    <name type="scientific">Jiella endophytica</name>
    <dbReference type="NCBI Taxonomy" id="2558362"/>
    <lineage>
        <taxon>Bacteria</taxon>
        <taxon>Pseudomonadati</taxon>
        <taxon>Pseudomonadota</taxon>
        <taxon>Alphaproteobacteria</taxon>
        <taxon>Hyphomicrobiales</taxon>
        <taxon>Aurantimonadaceae</taxon>
        <taxon>Jiella</taxon>
    </lineage>
</organism>
<feature type="site" description="Participates in a stacking interaction with the thymidine ring of dTDP-4-oxo-6-deoxyglucose" evidence="8">
    <location>
        <position position="159"/>
    </location>
</feature>
<dbReference type="SUPFAM" id="SSF51182">
    <property type="entry name" value="RmlC-like cupins"/>
    <property type="match status" value="1"/>
</dbReference>
<evidence type="ECO:0000256" key="6">
    <source>
        <dbReference type="ARBA" id="ARBA00031424"/>
    </source>
</evidence>
<gene>
    <name evidence="9" type="ORF">E3C22_14645</name>
</gene>
<comment type="caution">
    <text evidence="9">The sequence shown here is derived from an EMBL/GenBank/DDBJ whole genome shotgun (WGS) entry which is preliminary data.</text>
</comment>
<dbReference type="OrthoDB" id="9800680at2"/>
<dbReference type="GO" id="GO:0005829">
    <property type="term" value="C:cytosol"/>
    <property type="evidence" value="ECO:0007669"/>
    <property type="project" value="TreeGrafter"/>
</dbReference>
<dbReference type="Gene3D" id="2.60.120.10">
    <property type="entry name" value="Jelly Rolls"/>
    <property type="match status" value="1"/>
</dbReference>
<keyword evidence="10" id="KW-1185">Reference proteome</keyword>
<dbReference type="PANTHER" id="PTHR21047">
    <property type="entry name" value="DTDP-6-DEOXY-D-GLUCOSE-3,5 EPIMERASE"/>
    <property type="match status" value="1"/>
</dbReference>
<evidence type="ECO:0000256" key="3">
    <source>
        <dbReference type="ARBA" id="ARBA00012098"/>
    </source>
</evidence>
<proteinExistence type="predicted"/>